<dbReference type="Proteomes" id="UP000887159">
    <property type="component" value="Unassembled WGS sequence"/>
</dbReference>
<accession>A0A8X6RL59</accession>
<gene>
    <name evidence="1" type="ORF">TNCV_1587541</name>
</gene>
<sequence>MPLSRMLNCTSAMPNIIDSHDMGLRTVLQSRRPKVNAYSTPCNKPVYGQRHLANIHGYSHSRCGYRTLSIEMNLYPR</sequence>
<keyword evidence="2" id="KW-1185">Reference proteome</keyword>
<reference evidence="1" key="1">
    <citation type="submission" date="2020-08" db="EMBL/GenBank/DDBJ databases">
        <title>Multicomponent nature underlies the extraordinary mechanical properties of spider dragline silk.</title>
        <authorList>
            <person name="Kono N."/>
            <person name="Nakamura H."/>
            <person name="Mori M."/>
            <person name="Yoshida Y."/>
            <person name="Ohtoshi R."/>
            <person name="Malay A.D."/>
            <person name="Moran D.A.P."/>
            <person name="Tomita M."/>
            <person name="Numata K."/>
            <person name="Arakawa K."/>
        </authorList>
    </citation>
    <scope>NUCLEOTIDE SEQUENCE</scope>
</reference>
<evidence type="ECO:0000313" key="2">
    <source>
        <dbReference type="Proteomes" id="UP000887159"/>
    </source>
</evidence>
<evidence type="ECO:0000313" key="1">
    <source>
        <dbReference type="EMBL" id="GFX93576.1"/>
    </source>
</evidence>
<proteinExistence type="predicted"/>
<name>A0A8X6RL59_TRICX</name>
<comment type="caution">
    <text evidence="1">The sequence shown here is derived from an EMBL/GenBank/DDBJ whole genome shotgun (WGS) entry which is preliminary data.</text>
</comment>
<dbReference type="AlphaFoldDB" id="A0A8X6RL59"/>
<protein>
    <submittedName>
        <fullName evidence="1">Uncharacterized protein</fullName>
    </submittedName>
</protein>
<dbReference type="EMBL" id="BMAU01021175">
    <property type="protein sequence ID" value="GFX93576.1"/>
    <property type="molecule type" value="Genomic_DNA"/>
</dbReference>
<organism evidence="1 2">
    <name type="scientific">Trichonephila clavipes</name>
    <name type="common">Golden silk orbweaver</name>
    <name type="synonym">Nephila clavipes</name>
    <dbReference type="NCBI Taxonomy" id="2585209"/>
    <lineage>
        <taxon>Eukaryota</taxon>
        <taxon>Metazoa</taxon>
        <taxon>Ecdysozoa</taxon>
        <taxon>Arthropoda</taxon>
        <taxon>Chelicerata</taxon>
        <taxon>Arachnida</taxon>
        <taxon>Araneae</taxon>
        <taxon>Araneomorphae</taxon>
        <taxon>Entelegynae</taxon>
        <taxon>Araneoidea</taxon>
        <taxon>Nephilidae</taxon>
        <taxon>Trichonephila</taxon>
    </lineage>
</organism>